<evidence type="ECO:0000313" key="1">
    <source>
        <dbReference type="EMBL" id="KAF3457978.1"/>
    </source>
</evidence>
<name>A0A8K0HTU4_9ROSA</name>
<comment type="caution">
    <text evidence="1">The sequence shown here is derived from an EMBL/GenBank/DDBJ whole genome shotgun (WGS) entry which is preliminary data.</text>
</comment>
<dbReference type="OrthoDB" id="1938144at2759"/>
<keyword evidence="2" id="KW-1185">Reference proteome</keyword>
<dbReference type="EMBL" id="VOIH02000001">
    <property type="protein sequence ID" value="KAF3457978.1"/>
    <property type="molecule type" value="Genomic_DNA"/>
</dbReference>
<gene>
    <name evidence="1" type="ORF">FNV43_RR02640</name>
</gene>
<accession>A0A8K0HTU4</accession>
<dbReference type="AlphaFoldDB" id="A0A8K0HTU4"/>
<dbReference type="Proteomes" id="UP000796880">
    <property type="component" value="Unassembled WGS sequence"/>
</dbReference>
<sequence length="209" mass="24704">MQKTAIVVIHCDGRFEMDAKRNYTYVDGRTKAKLMHTNCTYNELLEIAYKAASLNPNQFRIKMKFIEVEGHKILLYMNVNDSEIRNEDYSIPHNKIEENIAFNLNNEEDITVADRVLPTIDEYDRLYNLYNYDLEYDDNTNVIMQEDNIALDEDIELDNDIIRGDDEVNGTFEVPIEANYDAHFVSDQCRMIVFPFHIFEMKVIRKQHE</sequence>
<evidence type="ECO:0000313" key="2">
    <source>
        <dbReference type="Proteomes" id="UP000796880"/>
    </source>
</evidence>
<protein>
    <submittedName>
        <fullName evidence="1">Uncharacterized protein</fullName>
    </submittedName>
</protein>
<organism evidence="1 2">
    <name type="scientific">Rhamnella rubrinervis</name>
    <dbReference type="NCBI Taxonomy" id="2594499"/>
    <lineage>
        <taxon>Eukaryota</taxon>
        <taxon>Viridiplantae</taxon>
        <taxon>Streptophyta</taxon>
        <taxon>Embryophyta</taxon>
        <taxon>Tracheophyta</taxon>
        <taxon>Spermatophyta</taxon>
        <taxon>Magnoliopsida</taxon>
        <taxon>eudicotyledons</taxon>
        <taxon>Gunneridae</taxon>
        <taxon>Pentapetalae</taxon>
        <taxon>rosids</taxon>
        <taxon>fabids</taxon>
        <taxon>Rosales</taxon>
        <taxon>Rhamnaceae</taxon>
        <taxon>rhamnoid group</taxon>
        <taxon>Rhamneae</taxon>
        <taxon>Rhamnella</taxon>
    </lineage>
</organism>
<proteinExistence type="predicted"/>
<reference evidence="1" key="1">
    <citation type="submission" date="2020-03" db="EMBL/GenBank/DDBJ databases">
        <title>A high-quality chromosome-level genome assembly of a woody plant with both climbing and erect habits, Rhamnella rubrinervis.</title>
        <authorList>
            <person name="Lu Z."/>
            <person name="Yang Y."/>
            <person name="Zhu X."/>
            <person name="Sun Y."/>
        </authorList>
    </citation>
    <scope>NUCLEOTIDE SEQUENCE</scope>
    <source>
        <strain evidence="1">BYM</strain>
        <tissue evidence="1">Leaf</tissue>
    </source>
</reference>